<reference evidence="1 2" key="1">
    <citation type="submission" date="2014-04" db="EMBL/GenBank/DDBJ databases">
        <authorList>
            <consortium name="DOE Joint Genome Institute"/>
            <person name="Kuo A."/>
            <person name="Kohler A."/>
            <person name="Jargeat P."/>
            <person name="Nagy L.G."/>
            <person name="Floudas D."/>
            <person name="Copeland A."/>
            <person name="Barry K.W."/>
            <person name="Cichocki N."/>
            <person name="Veneault-Fourrey C."/>
            <person name="LaButti K."/>
            <person name="Lindquist E.A."/>
            <person name="Lipzen A."/>
            <person name="Lundell T."/>
            <person name="Morin E."/>
            <person name="Murat C."/>
            <person name="Sun H."/>
            <person name="Tunlid A."/>
            <person name="Henrissat B."/>
            <person name="Grigoriev I.V."/>
            <person name="Hibbett D.S."/>
            <person name="Martin F."/>
            <person name="Nordberg H.P."/>
            <person name="Cantor M.N."/>
            <person name="Hua S.X."/>
        </authorList>
    </citation>
    <scope>NUCLEOTIDE SEQUENCE [LARGE SCALE GENOMIC DNA]</scope>
    <source>
        <strain evidence="1 2">Ve08.2h10</strain>
    </source>
</reference>
<name>A0A0D0DRL8_9AGAM</name>
<accession>A0A0D0DRL8</accession>
<keyword evidence="2" id="KW-1185">Reference proteome</keyword>
<sequence length="97" mass="10371">MTSAEMRGYIPGHWKRGIMDGMGAVDQLIERCRLHGLELTKVSYTDTNGVGSSVVQRANMNVALAEGEGSETKAQHKCGSLGSINSGGNDALFIHHL</sequence>
<dbReference type="EMBL" id="KN825557">
    <property type="protein sequence ID" value="KIK86294.1"/>
    <property type="molecule type" value="Genomic_DNA"/>
</dbReference>
<dbReference type="InParanoid" id="A0A0D0DRL8"/>
<proteinExistence type="predicted"/>
<reference evidence="2" key="2">
    <citation type="submission" date="2015-01" db="EMBL/GenBank/DDBJ databases">
        <title>Evolutionary Origins and Diversification of the Mycorrhizal Mutualists.</title>
        <authorList>
            <consortium name="DOE Joint Genome Institute"/>
            <consortium name="Mycorrhizal Genomics Consortium"/>
            <person name="Kohler A."/>
            <person name="Kuo A."/>
            <person name="Nagy L.G."/>
            <person name="Floudas D."/>
            <person name="Copeland A."/>
            <person name="Barry K.W."/>
            <person name="Cichocki N."/>
            <person name="Veneault-Fourrey C."/>
            <person name="LaButti K."/>
            <person name="Lindquist E.A."/>
            <person name="Lipzen A."/>
            <person name="Lundell T."/>
            <person name="Morin E."/>
            <person name="Murat C."/>
            <person name="Riley R."/>
            <person name="Ohm R."/>
            <person name="Sun H."/>
            <person name="Tunlid A."/>
            <person name="Henrissat B."/>
            <person name="Grigoriev I.V."/>
            <person name="Hibbett D.S."/>
            <person name="Martin F."/>
        </authorList>
    </citation>
    <scope>NUCLEOTIDE SEQUENCE [LARGE SCALE GENOMIC DNA]</scope>
    <source>
        <strain evidence="2">Ve08.2h10</strain>
    </source>
</reference>
<gene>
    <name evidence="1" type="ORF">PAXRUDRAFT_831924</name>
</gene>
<dbReference type="AlphaFoldDB" id="A0A0D0DRL8"/>
<protein>
    <submittedName>
        <fullName evidence="1">Uncharacterized protein</fullName>
    </submittedName>
</protein>
<dbReference type="Proteomes" id="UP000054538">
    <property type="component" value="Unassembled WGS sequence"/>
</dbReference>
<evidence type="ECO:0000313" key="2">
    <source>
        <dbReference type="Proteomes" id="UP000054538"/>
    </source>
</evidence>
<organism evidence="1 2">
    <name type="scientific">Paxillus rubicundulus Ve08.2h10</name>
    <dbReference type="NCBI Taxonomy" id="930991"/>
    <lineage>
        <taxon>Eukaryota</taxon>
        <taxon>Fungi</taxon>
        <taxon>Dikarya</taxon>
        <taxon>Basidiomycota</taxon>
        <taxon>Agaricomycotina</taxon>
        <taxon>Agaricomycetes</taxon>
        <taxon>Agaricomycetidae</taxon>
        <taxon>Boletales</taxon>
        <taxon>Paxilineae</taxon>
        <taxon>Paxillaceae</taxon>
        <taxon>Paxillus</taxon>
    </lineage>
</organism>
<evidence type="ECO:0000313" key="1">
    <source>
        <dbReference type="EMBL" id="KIK86294.1"/>
    </source>
</evidence>
<dbReference type="HOGENOM" id="CLU_2347372_0_0_1"/>